<dbReference type="Pfam" id="PF05137">
    <property type="entry name" value="PilN"/>
    <property type="match status" value="1"/>
</dbReference>
<reference evidence="3 4" key="1">
    <citation type="submission" date="2024-09" db="EMBL/GenBank/DDBJ databases">
        <authorList>
            <person name="D'Angelo T."/>
        </authorList>
    </citation>
    <scope>NUCLEOTIDE SEQUENCE [LARGE SCALE GENOMIC DNA]</scope>
    <source>
        <strain evidence="3">SAG AM-320-E07</strain>
    </source>
</reference>
<keyword evidence="2" id="KW-0472">Membrane</keyword>
<dbReference type="EMBL" id="JBHPKH010000009">
    <property type="protein sequence ID" value="MFC1572249.1"/>
    <property type="molecule type" value="Genomic_DNA"/>
</dbReference>
<evidence type="ECO:0000256" key="1">
    <source>
        <dbReference type="SAM" id="MobiDB-lite"/>
    </source>
</evidence>
<keyword evidence="2" id="KW-1133">Transmembrane helix</keyword>
<evidence type="ECO:0000313" key="3">
    <source>
        <dbReference type="EMBL" id="MFC1572249.1"/>
    </source>
</evidence>
<comment type="caution">
    <text evidence="3">The sequence shown here is derived from an EMBL/GenBank/DDBJ whole genome shotgun (WGS) entry which is preliminary data.</text>
</comment>
<gene>
    <name evidence="3" type="ORF">ACFL6M_01495</name>
</gene>
<dbReference type="InterPro" id="IPR007813">
    <property type="entry name" value="PilN"/>
</dbReference>
<proteinExistence type="predicted"/>
<evidence type="ECO:0000256" key="2">
    <source>
        <dbReference type="SAM" id="Phobius"/>
    </source>
</evidence>
<accession>A0ABV6YIV3</accession>
<keyword evidence="2" id="KW-0812">Transmembrane</keyword>
<keyword evidence="4" id="KW-1185">Reference proteome</keyword>
<feature type="region of interest" description="Disordered" evidence="1">
    <location>
        <begin position="1"/>
        <end position="22"/>
    </location>
</feature>
<name>A0ABV6YIV3_UNCEI</name>
<dbReference type="Proteomes" id="UP001593833">
    <property type="component" value="Unassembled WGS sequence"/>
</dbReference>
<sequence length="429" mass="47321">MSVKDMTTPDQSPPVRTGAPRRSASQILILPRTQVLERLLVVPTSKVDEIKRILQYRIPSETPFLVDQIAWTWKISRRLPDGSFLVRVLLVEKERIKTYLKTNQVDPGICGILVEDDFLTIWQRATPRRNKQSDESDASRVAAGDDEVYLYRLQDRLLATLVHSGECLRSSVLSTRECDPSESAVAELIAGLSSDGTAGFARPEASPAKIEPLPSPIQPTLPDPDNHRALSPLKSGGWLLHPGSLGNRPLAAKLRSECRRDLLPEEWEALAAGRKTLFRLLGVAAVLLLAAVVSSVLAGQVENRTHESRRTVDETRAAFKEDLKEVEAAQMLIERVESWSNGGRSILAAWNRVSECVPKGVTLTGLTARKTGTMTVHGTSPNRAMVIELMDALQSDTEALFDEALLTGLEERDGKQVFHISITMESGQE</sequence>
<feature type="transmembrane region" description="Helical" evidence="2">
    <location>
        <begin position="277"/>
        <end position="298"/>
    </location>
</feature>
<organism evidence="3 4">
    <name type="scientific">Eiseniibacteriota bacterium</name>
    <dbReference type="NCBI Taxonomy" id="2212470"/>
    <lineage>
        <taxon>Bacteria</taxon>
        <taxon>Candidatus Eiseniibacteriota</taxon>
    </lineage>
</organism>
<protein>
    <submittedName>
        <fullName evidence="3">PilN domain-containing protein</fullName>
    </submittedName>
</protein>
<evidence type="ECO:0000313" key="4">
    <source>
        <dbReference type="Proteomes" id="UP001593833"/>
    </source>
</evidence>